<dbReference type="InterPro" id="IPR001349">
    <property type="entry name" value="Cyt_c_oxidase_su6a"/>
</dbReference>
<dbReference type="STRING" id="70448.A0A096P8N1"/>
<dbReference type="GO" id="GO:0030234">
    <property type="term" value="F:enzyme regulator activity"/>
    <property type="evidence" value="ECO:0007669"/>
    <property type="project" value="TreeGrafter"/>
</dbReference>
<keyword evidence="4" id="KW-0496">Mitochondrion</keyword>
<evidence type="ECO:0000256" key="5">
    <source>
        <dbReference type="ARBA" id="ARBA00023136"/>
    </source>
</evidence>
<dbReference type="PANTHER" id="PTHR11504:SF0">
    <property type="entry name" value="CYTOCHROME C OXIDASE SUBUNIT"/>
    <property type="match status" value="1"/>
</dbReference>
<dbReference type="GO" id="GO:0006123">
    <property type="term" value="P:mitochondrial electron transport, cytochrome c to oxygen"/>
    <property type="evidence" value="ECO:0007669"/>
    <property type="project" value="TreeGrafter"/>
</dbReference>
<keyword evidence="2" id="KW-0999">Mitochondrion inner membrane</keyword>
<gene>
    <name evidence="6" type="ORF">OT_ostta16g01795</name>
</gene>
<evidence type="ECO:0000256" key="3">
    <source>
        <dbReference type="ARBA" id="ARBA00022946"/>
    </source>
</evidence>
<reference evidence="6 7" key="2">
    <citation type="journal article" date="2014" name="BMC Genomics">
        <title>An improved genome of the model marine alga Ostreococcus tauri unfolds by assessing Illumina de novo assemblies.</title>
        <authorList>
            <person name="Blanc-Mathieu R."/>
            <person name="Verhelst B."/>
            <person name="Derelle E."/>
            <person name="Rombauts S."/>
            <person name="Bouget F.Y."/>
            <person name="Carre I."/>
            <person name="Chateau A."/>
            <person name="Eyre-Walker A."/>
            <person name="Grimsley N."/>
            <person name="Moreau H."/>
            <person name="Piegu B."/>
            <person name="Rivals E."/>
            <person name="Schackwitz W."/>
            <person name="Van de Peer Y."/>
            <person name="Piganeau G."/>
        </authorList>
    </citation>
    <scope>NUCLEOTIDE SEQUENCE [LARGE SCALE GENOMIC DNA]</scope>
    <source>
        <strain evidence="7">OTTH 0595 / CCAP 157/2 / RCC745</strain>
    </source>
</reference>
<evidence type="ECO:0000256" key="2">
    <source>
        <dbReference type="ARBA" id="ARBA00022792"/>
    </source>
</evidence>
<dbReference type="RefSeq" id="XP_022840352.1">
    <property type="nucleotide sequence ID" value="XM_022985556.1"/>
</dbReference>
<sequence>MLAHATRRATSRLARCARQNVQRRSMSGGASIEEEIAEMNKWRSVSMLAVPACAGFGVYTLANVEHTHNEHPKYSYLRIRNREQFPWGGDLGLFEYPSKEH</sequence>
<organism evidence="6 7">
    <name type="scientific">Ostreococcus tauri</name>
    <name type="common">Marine green alga</name>
    <dbReference type="NCBI Taxonomy" id="70448"/>
    <lineage>
        <taxon>Eukaryota</taxon>
        <taxon>Viridiplantae</taxon>
        <taxon>Chlorophyta</taxon>
        <taxon>Mamiellophyceae</taxon>
        <taxon>Mamiellales</taxon>
        <taxon>Bathycoccaceae</taxon>
        <taxon>Ostreococcus</taxon>
    </lineage>
</organism>
<comment type="caution">
    <text evidence="6">The sequence shown here is derived from an EMBL/GenBank/DDBJ whole genome shotgun (WGS) entry which is preliminary data.</text>
</comment>
<dbReference type="FunCoup" id="A0A096P8N1">
    <property type="interactions" value="416"/>
</dbReference>
<dbReference type="KEGG" id="ota:OT_ostta16g01795"/>
<accession>A0A096P8N1</accession>
<keyword evidence="7" id="KW-1185">Reference proteome</keyword>
<protein>
    <submittedName>
        <fullName evidence="6">Cytochrome c oxidase, subunit VIa</fullName>
    </submittedName>
</protein>
<keyword evidence="3" id="KW-0809">Transit peptide</keyword>
<dbReference type="AlphaFoldDB" id="A0A096P8N1"/>
<dbReference type="GO" id="GO:0005743">
    <property type="term" value="C:mitochondrial inner membrane"/>
    <property type="evidence" value="ECO:0007669"/>
    <property type="project" value="UniProtKB-SubCell"/>
</dbReference>
<dbReference type="Gene3D" id="4.10.95.10">
    <property type="entry name" value="Cytochrome c oxidase, subunit VIa"/>
    <property type="match status" value="1"/>
</dbReference>
<dbReference type="SUPFAM" id="SSF81411">
    <property type="entry name" value="Mitochondrial cytochrome c oxidase subunit VIa"/>
    <property type="match status" value="1"/>
</dbReference>
<dbReference type="InParanoid" id="A0A096P8N1"/>
<dbReference type="InterPro" id="IPR036418">
    <property type="entry name" value="Cyt_c_oxidase_su6a_sf"/>
</dbReference>
<evidence type="ECO:0000256" key="1">
    <source>
        <dbReference type="ARBA" id="ARBA00004273"/>
    </source>
</evidence>
<reference evidence="7" key="1">
    <citation type="journal article" date="2006" name="Proc. Natl. Acad. Sci. U.S.A.">
        <title>Genome analysis of the smallest free-living eukaryote Ostreococcus tauri unveils many unique features.</title>
        <authorList>
            <person name="Derelle E."/>
            <person name="Ferraz C."/>
            <person name="Rombauts S."/>
            <person name="Rouze P."/>
            <person name="Worden A.Z."/>
            <person name="Robbens S."/>
            <person name="Partensky F."/>
            <person name="Degroeve S."/>
            <person name="Echeynie S."/>
            <person name="Cooke R."/>
            <person name="Saeys Y."/>
            <person name="Wuyts J."/>
            <person name="Jabbari K."/>
            <person name="Bowler C."/>
            <person name="Panaud O."/>
            <person name="Piegu B."/>
            <person name="Ball S.G."/>
            <person name="Ral J.-P."/>
            <person name="Bouget F.-Y."/>
            <person name="Piganeau G."/>
            <person name="De Baets B."/>
            <person name="Picard A."/>
            <person name="Delseny M."/>
            <person name="Demaille J."/>
            <person name="Van de Peer Y."/>
            <person name="Moreau H."/>
        </authorList>
    </citation>
    <scope>NUCLEOTIDE SEQUENCE [LARGE SCALE GENOMIC DNA]</scope>
    <source>
        <strain evidence="7">OTTH 0595 / CCAP 157/2 / RCC745</strain>
    </source>
</reference>
<keyword evidence="5" id="KW-0472">Membrane</keyword>
<dbReference type="OrthoDB" id="5947505at2759"/>
<evidence type="ECO:0000256" key="4">
    <source>
        <dbReference type="ARBA" id="ARBA00023128"/>
    </source>
</evidence>
<comment type="subcellular location">
    <subcellularLocation>
        <location evidence="1">Mitochondrion inner membrane</location>
    </subcellularLocation>
</comment>
<dbReference type="PANTHER" id="PTHR11504">
    <property type="entry name" value="CYTOCHROME C OXIDASE POLYPEPTIDE VIA"/>
    <property type="match status" value="1"/>
</dbReference>
<proteinExistence type="predicted"/>
<dbReference type="Proteomes" id="UP000009170">
    <property type="component" value="Unassembled WGS sequence"/>
</dbReference>
<name>A0A096P8N1_OSTTA</name>
<evidence type="ECO:0000313" key="7">
    <source>
        <dbReference type="Proteomes" id="UP000009170"/>
    </source>
</evidence>
<dbReference type="EMBL" id="CAID01000016">
    <property type="protein sequence ID" value="CEG00387.1"/>
    <property type="molecule type" value="Genomic_DNA"/>
</dbReference>
<evidence type="ECO:0000313" key="6">
    <source>
        <dbReference type="EMBL" id="CEG00387.1"/>
    </source>
</evidence>
<dbReference type="GeneID" id="34946485"/>